<dbReference type="CDD" id="cd11650">
    <property type="entry name" value="AT4G37440_like"/>
    <property type="match status" value="1"/>
</dbReference>
<feature type="region of interest" description="Disordered" evidence="2">
    <location>
        <begin position="62"/>
        <end position="95"/>
    </location>
</feature>
<name>A0ABR0XU99_REHGL</name>
<dbReference type="EMBL" id="JABTTQ020000002">
    <property type="protein sequence ID" value="KAK6162630.1"/>
    <property type="molecule type" value="Genomic_DNA"/>
</dbReference>
<protein>
    <submittedName>
        <fullName evidence="3">Uncharacterized protein</fullName>
    </submittedName>
</protein>
<evidence type="ECO:0000313" key="4">
    <source>
        <dbReference type="Proteomes" id="UP001318860"/>
    </source>
</evidence>
<proteinExistence type="predicted"/>
<keyword evidence="4" id="KW-1185">Reference proteome</keyword>
<feature type="coiled-coil region" evidence="1">
    <location>
        <begin position="140"/>
        <end position="174"/>
    </location>
</feature>
<evidence type="ECO:0000313" key="3">
    <source>
        <dbReference type="EMBL" id="KAK6162630.1"/>
    </source>
</evidence>
<gene>
    <name evidence="3" type="ORF">DH2020_002471</name>
</gene>
<accession>A0ABR0XU99</accession>
<reference evidence="3 4" key="1">
    <citation type="journal article" date="2021" name="Comput. Struct. Biotechnol. J.">
        <title>De novo genome assembly of the potent medicinal plant Rehmannia glutinosa using nanopore technology.</title>
        <authorList>
            <person name="Ma L."/>
            <person name="Dong C."/>
            <person name="Song C."/>
            <person name="Wang X."/>
            <person name="Zheng X."/>
            <person name="Niu Y."/>
            <person name="Chen S."/>
            <person name="Feng W."/>
        </authorList>
    </citation>
    <scope>NUCLEOTIDE SEQUENCE [LARGE SCALE GENOMIC DNA]</scope>
    <source>
        <strain evidence="3">DH-2019</strain>
    </source>
</reference>
<organism evidence="3 4">
    <name type="scientific">Rehmannia glutinosa</name>
    <name type="common">Chinese foxglove</name>
    <dbReference type="NCBI Taxonomy" id="99300"/>
    <lineage>
        <taxon>Eukaryota</taxon>
        <taxon>Viridiplantae</taxon>
        <taxon>Streptophyta</taxon>
        <taxon>Embryophyta</taxon>
        <taxon>Tracheophyta</taxon>
        <taxon>Spermatophyta</taxon>
        <taxon>Magnoliopsida</taxon>
        <taxon>eudicotyledons</taxon>
        <taxon>Gunneridae</taxon>
        <taxon>Pentapetalae</taxon>
        <taxon>asterids</taxon>
        <taxon>lamiids</taxon>
        <taxon>Lamiales</taxon>
        <taxon>Orobanchaceae</taxon>
        <taxon>Rehmannieae</taxon>
        <taxon>Rehmannia</taxon>
    </lineage>
</organism>
<sequence>MEVSTYKANGIFAKELEDELMKFTTKCEDYEVQGHLIKQTEEVQKNTDAEVNITECTKSMGNKPVTAEYQDTTEGSSSFDDSDYGAENDGSVDESEVLSDFRGDAASALGFDGFGEKFRMRKKKLTPHWRTFIQPLTWRCKWAELQIKKLQSQAQQYERELEAYNKQKQNRLENSTVIDGVKSLPFSRVVASSDVLKRKKRRMTEATTDVAAYMSQNRKCFTEGALMSNLLKNSATQKVNVDDECWLNDDVLSFASGDGDNSVENILSKIEFLQSQARKLKSRVDRVIHENAGKFPSDDNLSLSMPFSVSPAKNGDRMAVGTYIASQLISEYNMGDVLLPESGVTSHGDGVANADGNSGHARFADAYKNVRPLAHDDLLGSTTPSVLAEPDLPADDQPLKRYDLLQSLLPLEARERGEKKAAGRRSRRSTG</sequence>
<dbReference type="PANTHER" id="PTHR34057:SF10">
    <property type="entry name" value="TRANSPOSASE, PTTA_EN_SPM, PLANT"/>
    <property type="match status" value="1"/>
</dbReference>
<feature type="coiled-coil region" evidence="1">
    <location>
        <begin position="263"/>
        <end position="290"/>
    </location>
</feature>
<evidence type="ECO:0000256" key="2">
    <source>
        <dbReference type="SAM" id="MobiDB-lite"/>
    </source>
</evidence>
<comment type="caution">
    <text evidence="3">The sequence shown here is derived from an EMBL/GenBank/DDBJ whole genome shotgun (WGS) entry which is preliminary data.</text>
</comment>
<feature type="compositionally biased region" description="Polar residues" evidence="2">
    <location>
        <begin position="69"/>
        <end position="79"/>
    </location>
</feature>
<feature type="compositionally biased region" description="Acidic residues" evidence="2">
    <location>
        <begin position="80"/>
        <end position="95"/>
    </location>
</feature>
<dbReference type="InterPro" id="IPR038745">
    <property type="entry name" value="AT4G37440-like"/>
</dbReference>
<evidence type="ECO:0000256" key="1">
    <source>
        <dbReference type="SAM" id="Coils"/>
    </source>
</evidence>
<dbReference type="PANTHER" id="PTHR34057">
    <property type="entry name" value="ELONGATION FACTOR"/>
    <property type="match status" value="1"/>
</dbReference>
<keyword evidence="1" id="KW-0175">Coiled coil</keyword>
<dbReference type="Proteomes" id="UP001318860">
    <property type="component" value="Unassembled WGS sequence"/>
</dbReference>